<feature type="transmembrane region" description="Helical" evidence="1">
    <location>
        <begin position="76"/>
        <end position="96"/>
    </location>
</feature>
<dbReference type="InterPro" id="IPR012156">
    <property type="entry name" value="Cold_shock_CspA"/>
</dbReference>
<comment type="caution">
    <text evidence="2">The sequence shown here is derived from an EMBL/GenBank/DDBJ whole genome shotgun (WGS) entry which is preliminary data.</text>
</comment>
<dbReference type="EMBL" id="JBHRSL010000010">
    <property type="protein sequence ID" value="MFC3052720.1"/>
    <property type="molecule type" value="Genomic_DNA"/>
</dbReference>
<gene>
    <name evidence="2" type="ORF">ACFOKA_12470</name>
</gene>
<dbReference type="Proteomes" id="UP001595444">
    <property type="component" value="Unassembled WGS sequence"/>
</dbReference>
<keyword evidence="3" id="KW-1185">Reference proteome</keyword>
<evidence type="ECO:0000256" key="1">
    <source>
        <dbReference type="SAM" id="Phobius"/>
    </source>
</evidence>
<evidence type="ECO:0000313" key="3">
    <source>
        <dbReference type="Proteomes" id="UP001595444"/>
    </source>
</evidence>
<accession>A0ABV7D774</accession>
<organism evidence="2 3">
    <name type="scientific">Kordiimonas pumila</name>
    <dbReference type="NCBI Taxonomy" id="2161677"/>
    <lineage>
        <taxon>Bacteria</taxon>
        <taxon>Pseudomonadati</taxon>
        <taxon>Pseudomonadota</taxon>
        <taxon>Alphaproteobacteria</taxon>
        <taxon>Kordiimonadales</taxon>
        <taxon>Kordiimonadaceae</taxon>
        <taxon>Kordiimonas</taxon>
    </lineage>
</organism>
<feature type="transmembrane region" description="Helical" evidence="1">
    <location>
        <begin position="7"/>
        <end position="28"/>
    </location>
</feature>
<protein>
    <submittedName>
        <fullName evidence="2">DUF1294 domain-containing protein</fullName>
    </submittedName>
</protein>
<name>A0ABV7D774_9PROT</name>
<dbReference type="InterPro" id="IPR010718">
    <property type="entry name" value="DUF1294"/>
</dbReference>
<keyword evidence="1" id="KW-0472">Membrane</keyword>
<sequence>MSQPLPVIDQILFCIMLFSVSSALSIALYGHDKKAAVTKNRRISEDTFHILALLGGWPGALYAQKAFCHKTKKVSFRAVFWVTVWLNVAGVIYSFTPHAQTYIQRLTGFT</sequence>
<keyword evidence="1" id="KW-0812">Transmembrane</keyword>
<keyword evidence="1" id="KW-1133">Transmembrane helix</keyword>
<dbReference type="Pfam" id="PF06961">
    <property type="entry name" value="DUF1294"/>
    <property type="match status" value="1"/>
</dbReference>
<dbReference type="PIRSF" id="PIRSF002599">
    <property type="entry name" value="Cold_shock_A"/>
    <property type="match status" value="1"/>
</dbReference>
<evidence type="ECO:0000313" key="2">
    <source>
        <dbReference type="EMBL" id="MFC3052720.1"/>
    </source>
</evidence>
<reference evidence="3" key="1">
    <citation type="journal article" date="2019" name="Int. J. Syst. Evol. Microbiol.">
        <title>The Global Catalogue of Microorganisms (GCM) 10K type strain sequencing project: providing services to taxonomists for standard genome sequencing and annotation.</title>
        <authorList>
            <consortium name="The Broad Institute Genomics Platform"/>
            <consortium name="The Broad Institute Genome Sequencing Center for Infectious Disease"/>
            <person name="Wu L."/>
            <person name="Ma J."/>
        </authorList>
    </citation>
    <scope>NUCLEOTIDE SEQUENCE [LARGE SCALE GENOMIC DNA]</scope>
    <source>
        <strain evidence="3">KCTC 62164</strain>
    </source>
</reference>
<proteinExistence type="predicted"/>
<dbReference type="RefSeq" id="WP_228073604.1">
    <property type="nucleotide sequence ID" value="NZ_CP061205.1"/>
</dbReference>